<evidence type="ECO:0000256" key="9">
    <source>
        <dbReference type="ARBA" id="ARBA00023139"/>
    </source>
</evidence>
<keyword evidence="6 12" id="KW-0653">Protein transport</keyword>
<dbReference type="InterPro" id="IPR001708">
    <property type="entry name" value="YidC/ALB3/OXA1/COX18"/>
</dbReference>
<feature type="transmembrane region" description="Helical" evidence="12">
    <location>
        <begin position="207"/>
        <end position="225"/>
    </location>
</feature>
<feature type="transmembrane region" description="Helical" evidence="12">
    <location>
        <begin position="59"/>
        <end position="81"/>
    </location>
</feature>
<evidence type="ECO:0000256" key="4">
    <source>
        <dbReference type="ARBA" id="ARBA00022692"/>
    </source>
</evidence>
<organism evidence="15 16">
    <name type="scientific">Enterococcus devriesei</name>
    <dbReference type="NCBI Taxonomy" id="319970"/>
    <lineage>
        <taxon>Bacteria</taxon>
        <taxon>Bacillati</taxon>
        <taxon>Bacillota</taxon>
        <taxon>Bacilli</taxon>
        <taxon>Lactobacillales</taxon>
        <taxon>Enterococcaceae</taxon>
        <taxon>Enterococcus</taxon>
    </lineage>
</organism>
<comment type="function">
    <text evidence="12">Required for the insertion and/or proper folding and/or complex formation of integral membrane proteins into the membrane. Involved in integration of membrane proteins that insert both dependently and independently of the Sec translocase complex, as well as at least some lipoproteins.</text>
</comment>
<dbReference type="PRINTS" id="PR00701">
    <property type="entry name" value="60KDINNERMP"/>
</dbReference>
<dbReference type="CDD" id="cd20070">
    <property type="entry name" value="5TM_YidC_Alb3"/>
    <property type="match status" value="1"/>
</dbReference>
<evidence type="ECO:0000256" key="12">
    <source>
        <dbReference type="HAMAP-Rule" id="MF_01811"/>
    </source>
</evidence>
<dbReference type="EMBL" id="JXKM01000005">
    <property type="protein sequence ID" value="OJG35655.1"/>
    <property type="molecule type" value="Genomic_DNA"/>
</dbReference>
<evidence type="ECO:0000256" key="3">
    <source>
        <dbReference type="ARBA" id="ARBA00022475"/>
    </source>
</evidence>
<evidence type="ECO:0000256" key="10">
    <source>
        <dbReference type="ARBA" id="ARBA00023186"/>
    </source>
</evidence>
<dbReference type="GO" id="GO:0005886">
    <property type="term" value="C:plasma membrane"/>
    <property type="evidence" value="ECO:0007669"/>
    <property type="project" value="UniProtKB-SubCell"/>
</dbReference>
<evidence type="ECO:0000256" key="8">
    <source>
        <dbReference type="ARBA" id="ARBA00023136"/>
    </source>
</evidence>
<evidence type="ECO:0000256" key="2">
    <source>
        <dbReference type="ARBA" id="ARBA00022448"/>
    </source>
</evidence>
<dbReference type="GO" id="GO:0032977">
    <property type="term" value="F:membrane insertase activity"/>
    <property type="evidence" value="ECO:0007669"/>
    <property type="project" value="InterPro"/>
</dbReference>
<keyword evidence="7 12" id="KW-1133">Transmembrane helix</keyword>
<feature type="transmembrane region" description="Helical" evidence="12">
    <location>
        <begin position="133"/>
        <end position="158"/>
    </location>
</feature>
<dbReference type="NCBIfam" id="TIGR03592">
    <property type="entry name" value="yidC_oxa1_cterm"/>
    <property type="match status" value="1"/>
</dbReference>
<evidence type="ECO:0000256" key="7">
    <source>
        <dbReference type="ARBA" id="ARBA00022989"/>
    </source>
</evidence>
<protein>
    <recommendedName>
        <fullName evidence="12">Membrane protein insertase YidC</fullName>
    </recommendedName>
    <alternativeName>
        <fullName evidence="12">Foldase YidC</fullName>
    </alternativeName>
    <alternativeName>
        <fullName evidence="12">Membrane integrase YidC</fullName>
    </alternativeName>
    <alternativeName>
        <fullName evidence="12">Membrane protein YidC</fullName>
    </alternativeName>
</protein>
<feature type="domain" description="Membrane insertase YidC/Oxa/ALB C-terminal" evidence="14">
    <location>
        <begin position="61"/>
        <end position="249"/>
    </location>
</feature>
<dbReference type="AlphaFoldDB" id="A0A1L8SUH2"/>
<gene>
    <name evidence="12" type="primary">yidC</name>
    <name evidence="15" type="ORF">RV00_GL002409</name>
</gene>
<dbReference type="InterPro" id="IPR047196">
    <property type="entry name" value="YidC_ALB_C"/>
</dbReference>
<dbReference type="PANTHER" id="PTHR12428:SF65">
    <property type="entry name" value="CYTOCHROME C OXIDASE ASSEMBLY PROTEIN COX18, MITOCHONDRIAL"/>
    <property type="match status" value="1"/>
</dbReference>
<comment type="similarity">
    <text evidence="12">Belongs to the OXA1/ALB3/YidC family. Type 2 subfamily.</text>
</comment>
<comment type="caution">
    <text evidence="15">The sequence shown here is derived from an EMBL/GenBank/DDBJ whole genome shotgun (WGS) entry which is preliminary data.</text>
</comment>
<keyword evidence="9" id="KW-0564">Palmitate</keyword>
<accession>A0A1L8SUH2</accession>
<dbReference type="GO" id="GO:0051205">
    <property type="term" value="P:protein insertion into membrane"/>
    <property type="evidence" value="ECO:0007669"/>
    <property type="project" value="TreeGrafter"/>
</dbReference>
<dbReference type="Proteomes" id="UP000183700">
    <property type="component" value="Unassembled WGS sequence"/>
</dbReference>
<evidence type="ECO:0000313" key="15">
    <source>
        <dbReference type="EMBL" id="OJG35655.1"/>
    </source>
</evidence>
<comment type="subcellular location">
    <subcellularLocation>
        <location evidence="1 12">Cell membrane</location>
        <topology evidence="1 12">Multi-pass membrane protein</topology>
    </subcellularLocation>
</comment>
<keyword evidence="3 12" id="KW-1003">Cell membrane</keyword>
<dbReference type="GO" id="GO:0015031">
    <property type="term" value="P:protein transport"/>
    <property type="evidence" value="ECO:0007669"/>
    <property type="project" value="UniProtKB-KW"/>
</dbReference>
<feature type="region of interest" description="Disordered" evidence="13">
    <location>
        <begin position="266"/>
        <end position="313"/>
    </location>
</feature>
<dbReference type="OrthoDB" id="9780552at2"/>
<feature type="transmembrane region" description="Helical" evidence="12">
    <location>
        <begin position="178"/>
        <end position="200"/>
    </location>
</feature>
<dbReference type="HAMAP" id="MF_01811">
    <property type="entry name" value="YidC_type2"/>
    <property type="match status" value="1"/>
</dbReference>
<dbReference type="STRING" id="319970.RV00_GL002409"/>
<evidence type="ECO:0000256" key="1">
    <source>
        <dbReference type="ARBA" id="ARBA00004651"/>
    </source>
</evidence>
<dbReference type="RefSeq" id="WP_071862212.1">
    <property type="nucleotide sequence ID" value="NZ_JBHLVS010000001.1"/>
</dbReference>
<evidence type="ECO:0000313" key="16">
    <source>
        <dbReference type="Proteomes" id="UP000183700"/>
    </source>
</evidence>
<dbReference type="InterPro" id="IPR028055">
    <property type="entry name" value="YidC/Oxa/ALB_C"/>
</dbReference>
<sequence>MNKFKNWLLGSGLLGAVILLSGCVRSDKNGNPDTSGLVYRMLVVPLENFLNWMVQNFNWSYGLAIIVLTIIVRLVIMPLGINQSKKSLIQSEKMQSIKPQIDAAQAKVKAASNQEEQMEAQREMQAVYKENNVSMMGGMGCLPLLIQMPIFSALYYTARFSEGIQHSTFIGIDLAKPSYILVAVVGVAYLLQGYISLIGIPEEQKKTMRSMMIASPLMIVFMSFTSPAGVALYWVVGGIFSCIQTFITNVLMRPRIKAQIQEELKKNPPKQVVTKPIKQAEPINPKQVNQPKNQNKNHNNKNNSGRNAGKQRK</sequence>
<dbReference type="Pfam" id="PF02096">
    <property type="entry name" value="60KD_IMP"/>
    <property type="match status" value="1"/>
</dbReference>
<reference evidence="15 16" key="1">
    <citation type="submission" date="2014-12" db="EMBL/GenBank/DDBJ databases">
        <title>Draft genome sequences of 29 type strains of Enterococci.</title>
        <authorList>
            <person name="Zhong Z."/>
            <person name="Sun Z."/>
            <person name="Liu W."/>
            <person name="Zhang W."/>
            <person name="Zhang H."/>
        </authorList>
    </citation>
    <scope>NUCLEOTIDE SEQUENCE [LARGE SCALE GENOMIC DNA]</scope>
    <source>
        <strain evidence="15 16">DSM 22802</strain>
    </source>
</reference>
<keyword evidence="11 12" id="KW-0449">Lipoprotein</keyword>
<evidence type="ECO:0000256" key="11">
    <source>
        <dbReference type="ARBA" id="ARBA00023288"/>
    </source>
</evidence>
<proteinExistence type="inferred from homology"/>
<evidence type="ECO:0000256" key="6">
    <source>
        <dbReference type="ARBA" id="ARBA00022927"/>
    </source>
</evidence>
<dbReference type="InterPro" id="IPR023060">
    <property type="entry name" value="YidC/YidC1/YidC2_Firmicutes"/>
</dbReference>
<keyword evidence="8 12" id="KW-0472">Membrane</keyword>
<name>A0A1L8SUH2_9ENTE</name>
<feature type="compositionally biased region" description="Low complexity" evidence="13">
    <location>
        <begin position="282"/>
        <end position="303"/>
    </location>
</feature>
<evidence type="ECO:0000256" key="5">
    <source>
        <dbReference type="ARBA" id="ARBA00022729"/>
    </source>
</evidence>
<keyword evidence="16" id="KW-1185">Reference proteome</keyword>
<evidence type="ECO:0000259" key="14">
    <source>
        <dbReference type="Pfam" id="PF02096"/>
    </source>
</evidence>
<dbReference type="PROSITE" id="PS51257">
    <property type="entry name" value="PROKAR_LIPOPROTEIN"/>
    <property type="match status" value="1"/>
</dbReference>
<keyword evidence="4 12" id="KW-0812">Transmembrane</keyword>
<keyword evidence="5 12" id="KW-0732">Signal</keyword>
<keyword evidence="2 12" id="KW-0813">Transport</keyword>
<keyword evidence="10 12" id="KW-0143">Chaperone</keyword>
<dbReference type="PANTHER" id="PTHR12428">
    <property type="entry name" value="OXA1"/>
    <property type="match status" value="1"/>
</dbReference>
<evidence type="ECO:0000256" key="13">
    <source>
        <dbReference type="SAM" id="MobiDB-lite"/>
    </source>
</evidence>